<feature type="compositionally biased region" description="Basic and acidic residues" evidence="1">
    <location>
        <begin position="99"/>
        <end position="111"/>
    </location>
</feature>
<dbReference type="PANTHER" id="PTHR28670:SF1">
    <property type="entry name" value="UV-STIMULATED SCAFFOLD PROTEIN A"/>
    <property type="match status" value="1"/>
</dbReference>
<reference evidence="3" key="1">
    <citation type="submission" date="2020-04" db="EMBL/GenBank/DDBJ databases">
        <authorList>
            <person name="Alioto T."/>
            <person name="Alioto T."/>
            <person name="Gomez Garrido J."/>
        </authorList>
    </citation>
    <scope>NUCLEOTIDE SEQUENCE</scope>
    <source>
        <strain evidence="3">A484AB</strain>
    </source>
</reference>
<dbReference type="PANTHER" id="PTHR28670">
    <property type="entry name" value="UV-STIMULATED SCAFFOLD PROTEIN A"/>
    <property type="match status" value="1"/>
</dbReference>
<accession>A0A6S7I658</accession>
<feature type="domain" description="UV-stimulated scaffold protein A C-terminal" evidence="2">
    <location>
        <begin position="112"/>
        <end position="216"/>
    </location>
</feature>
<keyword evidence="4" id="KW-1185">Reference proteome</keyword>
<protein>
    <recommendedName>
        <fullName evidence="2">UV-stimulated scaffold protein A C-terminal domain-containing protein</fullName>
    </recommendedName>
</protein>
<evidence type="ECO:0000313" key="3">
    <source>
        <dbReference type="EMBL" id="CAB4012203.1"/>
    </source>
</evidence>
<feature type="region of interest" description="Disordered" evidence="1">
    <location>
        <begin position="242"/>
        <end position="272"/>
    </location>
</feature>
<dbReference type="InterPro" id="IPR018610">
    <property type="entry name" value="UVSSA"/>
</dbReference>
<dbReference type="GO" id="GO:0009411">
    <property type="term" value="P:response to UV"/>
    <property type="evidence" value="ECO:0007669"/>
    <property type="project" value="InterPro"/>
</dbReference>
<dbReference type="EMBL" id="CACRXK020007424">
    <property type="protein sequence ID" value="CAB4012203.1"/>
    <property type="molecule type" value="Genomic_DNA"/>
</dbReference>
<evidence type="ECO:0000313" key="4">
    <source>
        <dbReference type="Proteomes" id="UP001152795"/>
    </source>
</evidence>
<dbReference type="GO" id="GO:0000993">
    <property type="term" value="F:RNA polymerase II complex binding"/>
    <property type="evidence" value="ECO:0007669"/>
    <property type="project" value="TreeGrafter"/>
</dbReference>
<feature type="region of interest" description="Disordered" evidence="1">
    <location>
        <begin position="210"/>
        <end position="230"/>
    </location>
</feature>
<sequence length="320" mass="36318">MGFDESEHALYTCYFIILDEGSNDKAQTTDTITWNPHGNLSTLGDPSSRVTAIAALLEKHEQKVTRKPSKYVSSCTITRADRMEHEQDLSKAGSSSSQKDSETNDKRSELLKRAPVVPFGMDLYNWERKEDEAPSVTNLKSLHCYWTHPNDDNEDHCPGDIKESMKSRSIRFAGEFEEIKWACRAPLPSGKLCPRKDRYKCPFHGKIIPRDAMGRPEGSSSESDEAADCRTQELDEVTRDIELATGMDLGSKKEKKGKKRKHSGLTDLKKNSNTSRARLEKIVLNKEALKRVAEETDRVRKSIIDEKFGNNWNYALKPTY</sequence>
<proteinExistence type="predicted"/>
<feature type="region of interest" description="Disordered" evidence="1">
    <location>
        <begin position="82"/>
        <end position="111"/>
    </location>
</feature>
<name>A0A6S7I658_PARCT</name>
<evidence type="ECO:0000256" key="1">
    <source>
        <dbReference type="SAM" id="MobiDB-lite"/>
    </source>
</evidence>
<organism evidence="3 4">
    <name type="scientific">Paramuricea clavata</name>
    <name type="common">Red gorgonian</name>
    <name type="synonym">Violescent sea-whip</name>
    <dbReference type="NCBI Taxonomy" id="317549"/>
    <lineage>
        <taxon>Eukaryota</taxon>
        <taxon>Metazoa</taxon>
        <taxon>Cnidaria</taxon>
        <taxon>Anthozoa</taxon>
        <taxon>Octocorallia</taxon>
        <taxon>Malacalcyonacea</taxon>
        <taxon>Plexauridae</taxon>
        <taxon>Paramuricea</taxon>
    </lineage>
</organism>
<evidence type="ECO:0000259" key="2">
    <source>
        <dbReference type="Pfam" id="PF09740"/>
    </source>
</evidence>
<dbReference type="InterPro" id="IPR049431">
    <property type="entry name" value="UVSSA_C"/>
</dbReference>
<gene>
    <name evidence="3" type="ORF">PACLA_8A017531</name>
</gene>
<dbReference type="GO" id="GO:0005694">
    <property type="term" value="C:chromosome"/>
    <property type="evidence" value="ECO:0007669"/>
    <property type="project" value="TreeGrafter"/>
</dbReference>
<comment type="caution">
    <text evidence="3">The sequence shown here is derived from an EMBL/GenBank/DDBJ whole genome shotgun (WGS) entry which is preliminary data.</text>
</comment>
<feature type="compositionally biased region" description="Basic residues" evidence="1">
    <location>
        <begin position="253"/>
        <end position="263"/>
    </location>
</feature>
<dbReference type="Pfam" id="PF09740">
    <property type="entry name" value="DUF2043"/>
    <property type="match status" value="1"/>
</dbReference>
<dbReference type="AlphaFoldDB" id="A0A6S7I658"/>
<dbReference type="GO" id="GO:0006283">
    <property type="term" value="P:transcription-coupled nucleotide-excision repair"/>
    <property type="evidence" value="ECO:0007669"/>
    <property type="project" value="TreeGrafter"/>
</dbReference>
<dbReference type="Proteomes" id="UP001152795">
    <property type="component" value="Unassembled WGS sequence"/>
</dbReference>
<dbReference type="OrthoDB" id="5594015at2759"/>